<accession>A0A0C2FLM1</accession>
<dbReference type="GeneID" id="63675341"/>
<protein>
    <submittedName>
        <fullName evidence="1">Uncharacterized protein</fullName>
    </submittedName>
</protein>
<dbReference type="RefSeq" id="XP_040619998.1">
    <property type="nucleotide sequence ID" value="XM_040760420.1"/>
</dbReference>
<name>A0A0C2FLM1_9PEZI</name>
<evidence type="ECO:0000313" key="2">
    <source>
        <dbReference type="Proteomes" id="UP000031575"/>
    </source>
</evidence>
<dbReference type="Proteomes" id="UP000031575">
    <property type="component" value="Unassembled WGS sequence"/>
</dbReference>
<organism evidence="1 2">
    <name type="scientific">Sporothrix brasiliensis 5110</name>
    <dbReference type="NCBI Taxonomy" id="1398154"/>
    <lineage>
        <taxon>Eukaryota</taxon>
        <taxon>Fungi</taxon>
        <taxon>Dikarya</taxon>
        <taxon>Ascomycota</taxon>
        <taxon>Pezizomycotina</taxon>
        <taxon>Sordariomycetes</taxon>
        <taxon>Sordariomycetidae</taxon>
        <taxon>Ophiostomatales</taxon>
        <taxon>Ophiostomataceae</taxon>
        <taxon>Sporothrix</taxon>
    </lineage>
</organism>
<sequence length="105" mass="11673">MDVPIDPATNCIESTWVDSHTWTPVELEAAHRSGANKSTSDRKAIYATYNQLSEGDLRKGYYEHRGKEWPATHMRKEGESYATGALTYGFGSPMLSVGEGKQVTF</sequence>
<comment type="caution">
    <text evidence="1">The sequence shown here is derived from an EMBL/GenBank/DDBJ whole genome shotgun (WGS) entry which is preliminary data.</text>
</comment>
<dbReference type="EMBL" id="AWTV01000007">
    <property type="protein sequence ID" value="KIH91988.1"/>
    <property type="molecule type" value="Genomic_DNA"/>
</dbReference>
<gene>
    <name evidence="1" type="ORF">SPBR_02111</name>
</gene>
<dbReference type="HOGENOM" id="CLU_2238333_0_0_1"/>
<dbReference type="VEuPathDB" id="FungiDB:SPBR_02111"/>
<evidence type="ECO:0000313" key="1">
    <source>
        <dbReference type="EMBL" id="KIH91988.1"/>
    </source>
</evidence>
<keyword evidence="2" id="KW-1185">Reference proteome</keyword>
<dbReference type="OrthoDB" id="445007at2759"/>
<proteinExistence type="predicted"/>
<dbReference type="AlphaFoldDB" id="A0A0C2FLM1"/>
<reference evidence="1 2" key="1">
    <citation type="journal article" date="2014" name="BMC Genomics">
        <title>Comparative genomics of the major fungal agents of human and animal Sporotrichosis: Sporothrix schenckii and Sporothrix brasiliensis.</title>
        <authorList>
            <person name="Teixeira M.M."/>
            <person name="de Almeida L.G."/>
            <person name="Kubitschek-Barreira P."/>
            <person name="Alves F.L."/>
            <person name="Kioshima E.S."/>
            <person name="Abadio A.K."/>
            <person name="Fernandes L."/>
            <person name="Derengowski L.S."/>
            <person name="Ferreira K.S."/>
            <person name="Souza R.C."/>
            <person name="Ruiz J.C."/>
            <person name="de Andrade N.C."/>
            <person name="Paes H.C."/>
            <person name="Nicola A.M."/>
            <person name="Albuquerque P."/>
            <person name="Gerber A.L."/>
            <person name="Martins V.P."/>
            <person name="Peconick L.D."/>
            <person name="Neto A.V."/>
            <person name="Chaucanez C.B."/>
            <person name="Silva P.A."/>
            <person name="Cunha O.L."/>
            <person name="de Oliveira F.F."/>
            <person name="dos Santos T.C."/>
            <person name="Barros A.L."/>
            <person name="Soares M.A."/>
            <person name="de Oliveira L.M."/>
            <person name="Marini M.M."/>
            <person name="Villalobos-Duno H."/>
            <person name="Cunha M.M."/>
            <person name="de Hoog S."/>
            <person name="da Silveira J.F."/>
            <person name="Henrissat B."/>
            <person name="Nino-Vega G.A."/>
            <person name="Cisalpino P.S."/>
            <person name="Mora-Montes H.M."/>
            <person name="Almeida S.R."/>
            <person name="Stajich J.E."/>
            <person name="Lopes-Bezerra L.M."/>
            <person name="Vasconcelos A.T."/>
            <person name="Felipe M.S."/>
        </authorList>
    </citation>
    <scope>NUCLEOTIDE SEQUENCE [LARGE SCALE GENOMIC DNA]</scope>
    <source>
        <strain evidence="1 2">5110</strain>
    </source>
</reference>